<reference evidence="2" key="2">
    <citation type="submission" date="2013-05" db="EMBL/GenBank/DDBJ databases">
        <authorList>
            <person name="Carter J.-M."/>
            <person name="Baker S.C."/>
            <person name="Pink R."/>
            <person name="Carter D.R.F."/>
            <person name="Collins A."/>
            <person name="Tomlin J."/>
            <person name="Gibbs M."/>
            <person name="Breuker C.J."/>
        </authorList>
    </citation>
    <scope>NUCLEOTIDE SEQUENCE</scope>
    <source>
        <tissue evidence="2">Ovary</tissue>
    </source>
</reference>
<organism evidence="2">
    <name type="scientific">Pararge aegeria</name>
    <name type="common">speckled wood butterfly</name>
    <dbReference type="NCBI Taxonomy" id="116150"/>
    <lineage>
        <taxon>Eukaryota</taxon>
        <taxon>Metazoa</taxon>
        <taxon>Ecdysozoa</taxon>
        <taxon>Arthropoda</taxon>
        <taxon>Hexapoda</taxon>
        <taxon>Insecta</taxon>
        <taxon>Pterygota</taxon>
        <taxon>Neoptera</taxon>
        <taxon>Endopterygota</taxon>
        <taxon>Lepidoptera</taxon>
        <taxon>Glossata</taxon>
        <taxon>Ditrysia</taxon>
        <taxon>Papilionoidea</taxon>
        <taxon>Nymphalidae</taxon>
        <taxon>Satyrinae</taxon>
        <taxon>Satyrini</taxon>
        <taxon>Parargina</taxon>
        <taxon>Pararge</taxon>
    </lineage>
</organism>
<feature type="non-terminal residue" evidence="2">
    <location>
        <position position="111"/>
    </location>
</feature>
<protein>
    <submittedName>
        <fullName evidence="2">Uncharacterized protein</fullName>
    </submittedName>
</protein>
<accession>S4PYV3</accession>
<reference evidence="2" key="1">
    <citation type="journal article" date="2013" name="BMC Genomics">
        <title>Unscrambling butterfly oogenesis.</title>
        <authorList>
            <person name="Carter J.M."/>
            <person name="Baker S.C."/>
            <person name="Pink R."/>
            <person name="Carter D.R."/>
            <person name="Collins A."/>
            <person name="Tomlin J."/>
            <person name="Gibbs M."/>
            <person name="Breuker C.J."/>
        </authorList>
    </citation>
    <scope>NUCLEOTIDE SEQUENCE</scope>
    <source>
        <tissue evidence="2">Ovary</tissue>
    </source>
</reference>
<sequence length="111" mass="12041">MQVNILENKDSNKDIYVTNLRDTKNADTASSSGTVNTVISLDKLKISEKEIIPSVIVTRHSANAQNSADEELRSPRMTRSKSPSSKSQSTLSTVQENIASFKSGDSPLSIS</sequence>
<evidence type="ECO:0000256" key="1">
    <source>
        <dbReference type="SAM" id="MobiDB-lite"/>
    </source>
</evidence>
<name>S4PYV3_9NEOP</name>
<feature type="compositionally biased region" description="Low complexity" evidence="1">
    <location>
        <begin position="75"/>
        <end position="93"/>
    </location>
</feature>
<dbReference type="EMBL" id="GAIX01002638">
    <property type="protein sequence ID" value="JAA89922.1"/>
    <property type="molecule type" value="Transcribed_RNA"/>
</dbReference>
<dbReference type="AlphaFoldDB" id="S4PYV3"/>
<feature type="region of interest" description="Disordered" evidence="1">
    <location>
        <begin position="60"/>
        <end position="111"/>
    </location>
</feature>
<evidence type="ECO:0000313" key="2">
    <source>
        <dbReference type="EMBL" id="JAA89922.1"/>
    </source>
</evidence>
<proteinExistence type="predicted"/>